<feature type="transmembrane region" description="Helical" evidence="1">
    <location>
        <begin position="115"/>
        <end position="137"/>
    </location>
</feature>
<dbReference type="GO" id="GO:0004175">
    <property type="term" value="F:endopeptidase activity"/>
    <property type="evidence" value="ECO:0007669"/>
    <property type="project" value="UniProtKB-ARBA"/>
</dbReference>
<dbReference type="Pfam" id="PF02517">
    <property type="entry name" value="Rce1-like"/>
    <property type="match status" value="1"/>
</dbReference>
<dbReference type="PANTHER" id="PTHR36435:SF1">
    <property type="entry name" value="CAAX AMINO TERMINAL PROTEASE FAMILY PROTEIN"/>
    <property type="match status" value="1"/>
</dbReference>
<dbReference type="PANTHER" id="PTHR36435">
    <property type="entry name" value="SLR1288 PROTEIN"/>
    <property type="match status" value="1"/>
</dbReference>
<gene>
    <name evidence="3" type="ORF">CKALI_03670</name>
</gene>
<evidence type="ECO:0000256" key="1">
    <source>
        <dbReference type="SAM" id="Phobius"/>
    </source>
</evidence>
<feature type="transmembrane region" description="Helical" evidence="1">
    <location>
        <begin position="85"/>
        <end position="103"/>
    </location>
</feature>
<dbReference type="GO" id="GO:0006508">
    <property type="term" value="P:proteolysis"/>
    <property type="evidence" value="ECO:0007669"/>
    <property type="project" value="UniProtKB-KW"/>
</dbReference>
<protein>
    <submittedName>
        <fullName evidence="3">CAAX amino terminal protease self- immunity</fullName>
    </submittedName>
</protein>
<dbReference type="InterPro" id="IPR003675">
    <property type="entry name" value="Rce1/LyrA-like_dom"/>
</dbReference>
<accession>A0A6B8VPX0</accession>
<dbReference type="Proteomes" id="UP000427071">
    <property type="component" value="Chromosome"/>
</dbReference>
<feature type="transmembrane region" description="Helical" evidence="1">
    <location>
        <begin position="43"/>
        <end position="65"/>
    </location>
</feature>
<keyword evidence="1" id="KW-1133">Transmembrane helix</keyword>
<reference evidence="4" key="1">
    <citation type="submission" date="2019-11" db="EMBL/GenBank/DDBJ databases">
        <title>Complete genome sequence of Corynebacterium kalinowskii 1959, a novel Corynebacterium species isolated from soil of a small paddock in Vilsendorf, Germany.</title>
        <authorList>
            <person name="Schaffert L."/>
            <person name="Ruwe M."/>
            <person name="Milse J."/>
            <person name="Hanuschka K."/>
            <person name="Ortseifen V."/>
            <person name="Droste J."/>
            <person name="Brandt D."/>
            <person name="Schlueter L."/>
            <person name="Kutter Y."/>
            <person name="Vinke S."/>
            <person name="Viehoefer P."/>
            <person name="Jacob L."/>
            <person name="Luebke N.-C."/>
            <person name="Schulte-Berndt E."/>
            <person name="Hain C."/>
            <person name="Linder M."/>
            <person name="Schmidt P."/>
            <person name="Wollenschlaeger L."/>
            <person name="Luttermann T."/>
            <person name="Thieme E."/>
            <person name="Hassa J."/>
            <person name="Haak M."/>
            <person name="Wittchen M."/>
            <person name="Mentz A."/>
            <person name="Persicke M."/>
            <person name="Busche T."/>
            <person name="Ruckert C."/>
        </authorList>
    </citation>
    <scope>NUCLEOTIDE SEQUENCE [LARGE SCALE GENOMIC DNA]</scope>
    <source>
        <strain evidence="4">1959</strain>
    </source>
</reference>
<keyword evidence="3" id="KW-0378">Hydrolase</keyword>
<dbReference type="AlphaFoldDB" id="A0A6B8VPX0"/>
<name>A0A6B8VPX0_9CORY</name>
<keyword evidence="4" id="KW-1185">Reference proteome</keyword>
<organism evidence="3 4">
    <name type="scientific">Corynebacterium kalinowskii</name>
    <dbReference type="NCBI Taxonomy" id="2675216"/>
    <lineage>
        <taxon>Bacteria</taxon>
        <taxon>Bacillati</taxon>
        <taxon>Actinomycetota</taxon>
        <taxon>Actinomycetes</taxon>
        <taxon>Mycobacteriales</taxon>
        <taxon>Corynebacteriaceae</taxon>
        <taxon>Corynebacterium</taxon>
    </lineage>
</organism>
<dbReference type="KEGG" id="ckw:CKALI_03670"/>
<feature type="transmembrane region" description="Helical" evidence="1">
    <location>
        <begin position="173"/>
        <end position="192"/>
    </location>
</feature>
<evidence type="ECO:0000313" key="4">
    <source>
        <dbReference type="Proteomes" id="UP000427071"/>
    </source>
</evidence>
<proteinExistence type="predicted"/>
<dbReference type="InterPro" id="IPR052710">
    <property type="entry name" value="CAAX_protease"/>
</dbReference>
<sequence>MAGQTLDGLGLPVVPGPLLYLMAVVALAAIVRNSVSRLRSGGWKLWGFILLGLFVSFAFEVLWFQVTNSVGAATNSNTESIRGQLLDHPFAMGFAVVVIGPVVEEMLYRFGIFRLLSGIHVAVGHVGTALCFAFQHVGVGWLVHGDPSQLWHAPGFVVYSLVMTMLYRRTGTILAPILVHMASNAIGVGFMLA</sequence>
<keyword evidence="1" id="KW-0812">Transmembrane</keyword>
<dbReference type="GO" id="GO:0080120">
    <property type="term" value="P:CAAX-box protein maturation"/>
    <property type="evidence" value="ECO:0007669"/>
    <property type="project" value="UniProtKB-ARBA"/>
</dbReference>
<keyword evidence="1" id="KW-0472">Membrane</keyword>
<evidence type="ECO:0000313" key="3">
    <source>
        <dbReference type="EMBL" id="QGU01617.1"/>
    </source>
</evidence>
<feature type="domain" description="CAAX prenyl protease 2/Lysostaphin resistance protein A-like" evidence="2">
    <location>
        <begin position="89"/>
        <end position="186"/>
    </location>
</feature>
<feature type="transmembrane region" description="Helical" evidence="1">
    <location>
        <begin position="12"/>
        <end position="31"/>
    </location>
</feature>
<evidence type="ECO:0000259" key="2">
    <source>
        <dbReference type="Pfam" id="PF02517"/>
    </source>
</evidence>
<dbReference type="EMBL" id="CP046452">
    <property type="protein sequence ID" value="QGU01617.1"/>
    <property type="molecule type" value="Genomic_DNA"/>
</dbReference>
<keyword evidence="3" id="KW-0645">Protease</keyword>